<dbReference type="InterPro" id="IPR045863">
    <property type="entry name" value="CorA_TM1_TM2"/>
</dbReference>
<gene>
    <name evidence="13" type="ORF">NFI88_02735</name>
</gene>
<sequence>MDQRHHPARDMDLGAASSGQVWALYGSESVGLADASSAQVAAHLEQARQNGGTEWLWLHLDAVATGVAHRIEAVSWLPEDAAETLLRPDKDMRLGVTDGIVHGTLPALQAASDGEEPEVVPWHFALRPDTLITTRRRPTPGLFALRQSIGRAGTGPAPEFPAEVIDRALLGFANELRRMIATLDLELDAVEDALLQPDLGSATRQLGGELGRARRFATVLRRAIGPLDRVIHDDDLELPAWAAEILLDRARPAVRSVMDDLLALQDRARSLQDELASRQAEETNRRLYLVSIMTTLMLPATVVTGFFGMNTGGMFLSSLPHGTALAGTVCLLFMALTWLLLKRLRLL</sequence>
<evidence type="ECO:0000256" key="4">
    <source>
        <dbReference type="ARBA" id="ARBA00022475"/>
    </source>
</evidence>
<protein>
    <submittedName>
        <fullName evidence="13">Magnesium transporter</fullName>
    </submittedName>
</protein>
<keyword evidence="4" id="KW-1003">Cell membrane</keyword>
<dbReference type="PANTHER" id="PTHR46494">
    <property type="entry name" value="CORA FAMILY METAL ION TRANSPORTER (EUROFUNG)"/>
    <property type="match status" value="1"/>
</dbReference>
<comment type="subcellular location">
    <subcellularLocation>
        <location evidence="1">Cell membrane</location>
        <topology evidence="1">Multi-pass membrane protein</topology>
    </subcellularLocation>
</comment>
<keyword evidence="14" id="KW-1185">Reference proteome</keyword>
<dbReference type="SUPFAM" id="SSF144083">
    <property type="entry name" value="Magnesium transport protein CorA, transmembrane region"/>
    <property type="match status" value="1"/>
</dbReference>
<keyword evidence="8 12" id="KW-1133">Transmembrane helix</keyword>
<evidence type="ECO:0000256" key="6">
    <source>
        <dbReference type="ARBA" id="ARBA00022692"/>
    </source>
</evidence>
<evidence type="ECO:0000256" key="2">
    <source>
        <dbReference type="ARBA" id="ARBA00009765"/>
    </source>
</evidence>
<evidence type="ECO:0000256" key="5">
    <source>
        <dbReference type="ARBA" id="ARBA00022519"/>
    </source>
</evidence>
<evidence type="ECO:0000256" key="8">
    <source>
        <dbReference type="ARBA" id="ARBA00022989"/>
    </source>
</evidence>
<comment type="similarity">
    <text evidence="2">Belongs to the CorA metal ion transporter (MIT) (TC 1.A.35) family.</text>
</comment>
<evidence type="ECO:0000256" key="10">
    <source>
        <dbReference type="ARBA" id="ARBA00023136"/>
    </source>
</evidence>
<evidence type="ECO:0000256" key="7">
    <source>
        <dbReference type="ARBA" id="ARBA00022833"/>
    </source>
</evidence>
<comment type="caution">
    <text evidence="13">The sequence shown here is derived from an EMBL/GenBank/DDBJ whole genome shotgun (WGS) entry which is preliminary data.</text>
</comment>
<keyword evidence="9" id="KW-0406">Ion transport</keyword>
<keyword evidence="7" id="KW-0862">Zinc</keyword>
<feature type="transmembrane region" description="Helical" evidence="12">
    <location>
        <begin position="287"/>
        <end position="309"/>
    </location>
</feature>
<dbReference type="Pfam" id="PF01544">
    <property type="entry name" value="CorA"/>
    <property type="match status" value="1"/>
</dbReference>
<keyword evidence="3" id="KW-0813">Transport</keyword>
<evidence type="ECO:0000256" key="1">
    <source>
        <dbReference type="ARBA" id="ARBA00004651"/>
    </source>
</evidence>
<keyword evidence="5" id="KW-0997">Cell inner membrane</keyword>
<dbReference type="Gene3D" id="1.20.58.340">
    <property type="entry name" value="Magnesium transport protein CorA, transmembrane region"/>
    <property type="match status" value="2"/>
</dbReference>
<evidence type="ECO:0000313" key="14">
    <source>
        <dbReference type="Proteomes" id="UP001524547"/>
    </source>
</evidence>
<name>A0ABT1VV12_9PROT</name>
<keyword evidence="10 12" id="KW-0472">Membrane</keyword>
<evidence type="ECO:0000313" key="13">
    <source>
        <dbReference type="EMBL" id="MCQ8239757.1"/>
    </source>
</evidence>
<dbReference type="EMBL" id="JAMZEJ010000002">
    <property type="protein sequence ID" value="MCQ8239757.1"/>
    <property type="molecule type" value="Genomic_DNA"/>
</dbReference>
<dbReference type="InterPro" id="IPR002523">
    <property type="entry name" value="MgTranspt_CorA/ZnTranspt_ZntB"/>
</dbReference>
<organism evidence="13 14">
    <name type="scientific">Rhizosaccharibacter radicis</name>
    <dbReference type="NCBI Taxonomy" id="2782605"/>
    <lineage>
        <taxon>Bacteria</taxon>
        <taxon>Pseudomonadati</taxon>
        <taxon>Pseudomonadota</taxon>
        <taxon>Alphaproteobacteria</taxon>
        <taxon>Acetobacterales</taxon>
        <taxon>Acetobacteraceae</taxon>
        <taxon>Rhizosaccharibacter</taxon>
    </lineage>
</organism>
<dbReference type="PANTHER" id="PTHR46494:SF3">
    <property type="entry name" value="ZINC TRANSPORT PROTEIN ZNTB"/>
    <property type="match status" value="1"/>
</dbReference>
<dbReference type="SUPFAM" id="SSF143865">
    <property type="entry name" value="CorA soluble domain-like"/>
    <property type="match status" value="1"/>
</dbReference>
<feature type="transmembrane region" description="Helical" evidence="12">
    <location>
        <begin position="321"/>
        <end position="341"/>
    </location>
</feature>
<proteinExistence type="inferred from homology"/>
<dbReference type="RefSeq" id="WP_422918507.1">
    <property type="nucleotide sequence ID" value="NZ_JAMZEJ010000002.1"/>
</dbReference>
<dbReference type="Proteomes" id="UP001524547">
    <property type="component" value="Unassembled WGS sequence"/>
</dbReference>
<evidence type="ECO:0000256" key="9">
    <source>
        <dbReference type="ARBA" id="ARBA00023065"/>
    </source>
</evidence>
<reference evidence="13 14" key="1">
    <citation type="submission" date="2022-06" db="EMBL/GenBank/DDBJ databases">
        <title>Rhizosaccharibacter gen. nov. sp. nov. KSS12, endophytic bacteria isolated from sugarcane.</title>
        <authorList>
            <person name="Pitiwittayakul N."/>
        </authorList>
    </citation>
    <scope>NUCLEOTIDE SEQUENCE [LARGE SCALE GENOMIC DNA]</scope>
    <source>
        <strain evidence="13 14">KSS12</strain>
    </source>
</reference>
<accession>A0ABT1VV12</accession>
<keyword evidence="6 12" id="KW-0812">Transmembrane</keyword>
<evidence type="ECO:0000256" key="3">
    <source>
        <dbReference type="ARBA" id="ARBA00022448"/>
    </source>
</evidence>
<evidence type="ECO:0000256" key="12">
    <source>
        <dbReference type="SAM" id="Phobius"/>
    </source>
</evidence>
<feature type="coiled-coil region" evidence="11">
    <location>
        <begin position="254"/>
        <end position="281"/>
    </location>
</feature>
<dbReference type="InterPro" id="IPR045861">
    <property type="entry name" value="CorA_cytoplasmic_dom"/>
</dbReference>
<keyword evidence="11" id="KW-0175">Coiled coil</keyword>
<evidence type="ECO:0000256" key="11">
    <source>
        <dbReference type="SAM" id="Coils"/>
    </source>
</evidence>
<dbReference type="Gene3D" id="3.30.460.20">
    <property type="entry name" value="CorA soluble domain-like"/>
    <property type="match status" value="1"/>
</dbReference>